<reference evidence="1" key="1">
    <citation type="submission" date="2020-04" db="EMBL/GenBank/DDBJ databases">
        <authorList>
            <person name="Chiriac C."/>
            <person name="Salcher M."/>
            <person name="Ghai R."/>
            <person name="Kavagutti S V."/>
        </authorList>
    </citation>
    <scope>NUCLEOTIDE SEQUENCE</scope>
</reference>
<gene>
    <name evidence="1" type="ORF">UFOVP316_9</name>
</gene>
<organism evidence="1">
    <name type="scientific">uncultured Caudovirales phage</name>
    <dbReference type="NCBI Taxonomy" id="2100421"/>
    <lineage>
        <taxon>Viruses</taxon>
        <taxon>Duplodnaviria</taxon>
        <taxon>Heunggongvirae</taxon>
        <taxon>Uroviricota</taxon>
        <taxon>Caudoviricetes</taxon>
        <taxon>Peduoviridae</taxon>
        <taxon>Maltschvirus</taxon>
        <taxon>Maltschvirus maltsch</taxon>
    </lineage>
</organism>
<evidence type="ECO:0000313" key="1">
    <source>
        <dbReference type="EMBL" id="CAB4137040.1"/>
    </source>
</evidence>
<name>A0A6J5LVZ3_9CAUD</name>
<protein>
    <submittedName>
        <fullName evidence="1">Uncharacterized protein</fullName>
    </submittedName>
</protein>
<sequence length="61" mass="7175">MKIQLIKEVNAKGETWYSIEKDGTYVSSTMTRNFEQAVEHYNNVVKSEPSREILMETEIDY</sequence>
<dbReference type="EMBL" id="LR796329">
    <property type="protein sequence ID" value="CAB4137040.1"/>
    <property type="molecule type" value="Genomic_DNA"/>
</dbReference>
<proteinExistence type="predicted"/>
<accession>A0A6J5LVZ3</accession>